<proteinExistence type="predicted"/>
<name>A0A9D4H0H9_DREPO</name>
<accession>A0A9D4H0H9</accession>
<evidence type="ECO:0000313" key="1">
    <source>
        <dbReference type="EMBL" id="KAH3823172.1"/>
    </source>
</evidence>
<dbReference type="EMBL" id="JAIWYP010000005">
    <property type="protein sequence ID" value="KAH3823172.1"/>
    <property type="molecule type" value="Genomic_DNA"/>
</dbReference>
<sequence length="55" mass="6155">MERPVSNDAAVLLETALPRYHALLLDRGLVAEYLIVLADLAVLANRVLVERKLWA</sequence>
<keyword evidence="2" id="KW-1185">Reference proteome</keyword>
<comment type="caution">
    <text evidence="1">The sequence shown here is derived from an EMBL/GenBank/DDBJ whole genome shotgun (WGS) entry which is preliminary data.</text>
</comment>
<reference evidence="1" key="1">
    <citation type="journal article" date="2019" name="bioRxiv">
        <title>The Genome of the Zebra Mussel, Dreissena polymorpha: A Resource for Invasive Species Research.</title>
        <authorList>
            <person name="McCartney M.A."/>
            <person name="Auch B."/>
            <person name="Kono T."/>
            <person name="Mallez S."/>
            <person name="Zhang Y."/>
            <person name="Obille A."/>
            <person name="Becker A."/>
            <person name="Abrahante J.E."/>
            <person name="Garbe J."/>
            <person name="Badalamenti J.P."/>
            <person name="Herman A."/>
            <person name="Mangelson H."/>
            <person name="Liachko I."/>
            <person name="Sullivan S."/>
            <person name="Sone E.D."/>
            <person name="Koren S."/>
            <person name="Silverstein K.A.T."/>
            <person name="Beckman K.B."/>
            <person name="Gohl D.M."/>
        </authorList>
    </citation>
    <scope>NUCLEOTIDE SEQUENCE</scope>
    <source>
        <strain evidence="1">Duluth1</strain>
        <tissue evidence="1">Whole animal</tissue>
    </source>
</reference>
<dbReference type="Proteomes" id="UP000828390">
    <property type="component" value="Unassembled WGS sequence"/>
</dbReference>
<organism evidence="1 2">
    <name type="scientific">Dreissena polymorpha</name>
    <name type="common">Zebra mussel</name>
    <name type="synonym">Mytilus polymorpha</name>
    <dbReference type="NCBI Taxonomy" id="45954"/>
    <lineage>
        <taxon>Eukaryota</taxon>
        <taxon>Metazoa</taxon>
        <taxon>Spiralia</taxon>
        <taxon>Lophotrochozoa</taxon>
        <taxon>Mollusca</taxon>
        <taxon>Bivalvia</taxon>
        <taxon>Autobranchia</taxon>
        <taxon>Heteroconchia</taxon>
        <taxon>Euheterodonta</taxon>
        <taxon>Imparidentia</taxon>
        <taxon>Neoheterodontei</taxon>
        <taxon>Myida</taxon>
        <taxon>Dreissenoidea</taxon>
        <taxon>Dreissenidae</taxon>
        <taxon>Dreissena</taxon>
    </lineage>
</organism>
<dbReference type="AlphaFoldDB" id="A0A9D4H0H9"/>
<protein>
    <submittedName>
        <fullName evidence="1">Uncharacterized protein</fullName>
    </submittedName>
</protein>
<reference evidence="1" key="2">
    <citation type="submission" date="2020-11" db="EMBL/GenBank/DDBJ databases">
        <authorList>
            <person name="McCartney M.A."/>
            <person name="Auch B."/>
            <person name="Kono T."/>
            <person name="Mallez S."/>
            <person name="Becker A."/>
            <person name="Gohl D.M."/>
            <person name="Silverstein K.A.T."/>
            <person name="Koren S."/>
            <person name="Bechman K.B."/>
            <person name="Herman A."/>
            <person name="Abrahante J.E."/>
            <person name="Garbe J."/>
        </authorList>
    </citation>
    <scope>NUCLEOTIDE SEQUENCE</scope>
    <source>
        <strain evidence="1">Duluth1</strain>
        <tissue evidence="1">Whole animal</tissue>
    </source>
</reference>
<evidence type="ECO:0000313" key="2">
    <source>
        <dbReference type="Proteomes" id="UP000828390"/>
    </source>
</evidence>
<gene>
    <name evidence="1" type="ORF">DPMN_124971</name>
</gene>